<dbReference type="InterPro" id="IPR031760">
    <property type="entry name" value="Cep3_C"/>
</dbReference>
<evidence type="ECO:0000313" key="5">
    <source>
        <dbReference type="Proteomes" id="UP001165063"/>
    </source>
</evidence>
<dbReference type="AlphaFoldDB" id="A0A9W6YV21"/>
<dbReference type="GO" id="GO:0005634">
    <property type="term" value="C:nucleus"/>
    <property type="evidence" value="ECO:0007669"/>
    <property type="project" value="UniProtKB-SubCell"/>
</dbReference>
<evidence type="ECO:0000259" key="3">
    <source>
        <dbReference type="Pfam" id="PF16846"/>
    </source>
</evidence>
<proteinExistence type="predicted"/>
<sequence length="503" mass="57884">MNDHETFYSTEVSLYPQSINYLIDCPMKKESIIDYYYWMSLYYSMLALGCSFGCDELKSSLPYSDEELNMFPQVFLQVSLDAAMRAGALQKPDIRFVQIYCVMTTFLHAIGRAQLHAQLLASSLQISRWLKLDRLESDGFAIHFENEVVKRLWYSLYIVDAFSNYPKRLISQHTTPLPQLINDVQLQNEKQMINSPTIEQILSDDDLSGLIYQKFMVEIGKLKQESHQRSNSLAEITQSWDEARELNRKLEMFFNQSSVKKCAIASFSGHLLFSSLTRETLDLGTRLQMMMDINDWRIHFRDDCIQLAMRLLTHSTKENLPSYYNKYWIVAQHLIYACLFILLDMLMMKSEEDDAKLNKVKIALQTLRTLKSSHFTANVGVAVIDKLCNLVSLVRLGKSAETVENISLQTFLSELEIANPSDPRSMKKHRVCPPSGYSQYLRRGGFHPLSPEEIQRSPVSAKVENVPCIPFLEPSVKEILDETGWSQFLGFFFGGEGQNSYKS</sequence>
<dbReference type="Pfam" id="PF16846">
    <property type="entry name" value="Cep3"/>
    <property type="match status" value="1"/>
</dbReference>
<protein>
    <submittedName>
        <fullName evidence="4">Unnamed protein product</fullName>
    </submittedName>
</protein>
<dbReference type="InterPro" id="IPR050613">
    <property type="entry name" value="Sec_Metabolite_Reg"/>
</dbReference>
<evidence type="ECO:0000256" key="1">
    <source>
        <dbReference type="ARBA" id="ARBA00004123"/>
    </source>
</evidence>
<dbReference type="EMBL" id="BSXU01003031">
    <property type="protein sequence ID" value="GMG39585.1"/>
    <property type="molecule type" value="Genomic_DNA"/>
</dbReference>
<keyword evidence="5" id="KW-1185">Reference proteome</keyword>
<keyword evidence="2" id="KW-0539">Nucleus</keyword>
<gene>
    <name evidence="4" type="ORF">Amon01_000546300</name>
</gene>
<evidence type="ECO:0000313" key="4">
    <source>
        <dbReference type="EMBL" id="GMG39585.1"/>
    </source>
</evidence>
<dbReference type="Proteomes" id="UP001165063">
    <property type="component" value="Unassembled WGS sequence"/>
</dbReference>
<comment type="caution">
    <text evidence="4">The sequence shown here is derived from an EMBL/GenBank/DDBJ whole genome shotgun (WGS) entry which is preliminary data.</text>
</comment>
<comment type="subcellular location">
    <subcellularLocation>
        <location evidence="1">Nucleus</location>
    </subcellularLocation>
</comment>
<dbReference type="OrthoDB" id="1747771at2759"/>
<accession>A0A9W6YV21</accession>
<dbReference type="PANTHER" id="PTHR31001">
    <property type="entry name" value="UNCHARACTERIZED TRANSCRIPTIONAL REGULATORY PROTEIN"/>
    <property type="match status" value="1"/>
</dbReference>
<dbReference type="CDD" id="cd12148">
    <property type="entry name" value="fungal_TF_MHR"/>
    <property type="match status" value="1"/>
</dbReference>
<evidence type="ECO:0000256" key="2">
    <source>
        <dbReference type="ARBA" id="ARBA00023242"/>
    </source>
</evidence>
<name>A0A9W6YV21_AMBMO</name>
<organism evidence="4 5">
    <name type="scientific">Ambrosiozyma monospora</name>
    <name type="common">Yeast</name>
    <name type="synonym">Endomycopsis monosporus</name>
    <dbReference type="NCBI Taxonomy" id="43982"/>
    <lineage>
        <taxon>Eukaryota</taxon>
        <taxon>Fungi</taxon>
        <taxon>Dikarya</taxon>
        <taxon>Ascomycota</taxon>
        <taxon>Saccharomycotina</taxon>
        <taxon>Pichiomycetes</taxon>
        <taxon>Pichiales</taxon>
        <taxon>Pichiaceae</taxon>
        <taxon>Ambrosiozyma</taxon>
    </lineage>
</organism>
<reference evidence="4" key="1">
    <citation type="submission" date="2023-04" db="EMBL/GenBank/DDBJ databases">
        <title>Ambrosiozyma monospora NBRC 1965.</title>
        <authorList>
            <person name="Ichikawa N."/>
            <person name="Sato H."/>
            <person name="Tonouchi N."/>
        </authorList>
    </citation>
    <scope>NUCLEOTIDE SEQUENCE</scope>
    <source>
        <strain evidence="4">NBRC 1965</strain>
    </source>
</reference>
<dbReference type="PANTHER" id="PTHR31001:SF90">
    <property type="entry name" value="CENTROMERE DNA-BINDING PROTEIN COMPLEX CBF3 SUBUNIT B"/>
    <property type="match status" value="1"/>
</dbReference>
<feature type="domain" description="Centromere DNA-binding protein complex CBF3 subunit B C-terminal" evidence="3">
    <location>
        <begin position="71"/>
        <end position="365"/>
    </location>
</feature>